<gene>
    <name evidence="2" type="primary">rfbS</name>
    <name evidence="2" type="ordered locus">SPA0777</name>
    <name evidence="3" type="ORF">GNB70_003118</name>
</gene>
<protein>
    <submittedName>
        <fullName evidence="2 3">Paratose synthase</fullName>
    </submittedName>
</protein>
<dbReference type="PANTHER" id="PTHR43245:SF13">
    <property type="entry name" value="UDP-D-APIOSE_UDP-D-XYLOSE SYNTHASE 2"/>
    <property type="match status" value="1"/>
</dbReference>
<sequence>MKILIMGAFGFLGSRLTSYFESRHTVIGLARKRNNEATINNIIYTTENNWIEKILEFEPNIIINTIACYGRHNEPATALIESNILMPIRVLESISSLDAVFINCGTSLPPNTSLYAYTKQKANEFAAAIIDKVCGKYIELKLEHFYGAFDGDDKFTSMVIRRCLSNQPVKLTSGLQQRDFLYIKDLLTAFDCIISNVNNFPKFHSIEVGSGEATSIREYVETVKNITKSNSIIEFGVVKERVNELMYSCADIAELEKIGWKREFSLVDALTEIIEEEEK</sequence>
<dbReference type="InterPro" id="IPR036291">
    <property type="entry name" value="NAD(P)-bd_dom_sf"/>
</dbReference>
<dbReference type="InterPro" id="IPR050177">
    <property type="entry name" value="Lipid_A_modif_metabolic_enz"/>
</dbReference>
<dbReference type="InterPro" id="IPR001509">
    <property type="entry name" value="Epimerase_deHydtase"/>
</dbReference>
<dbReference type="EMBL" id="DAASTS010000016">
    <property type="protein sequence ID" value="HAE6987388.1"/>
    <property type="molecule type" value="Genomic_DNA"/>
</dbReference>
<proteinExistence type="predicted"/>
<evidence type="ECO:0000313" key="3">
    <source>
        <dbReference type="EMBL" id="HAE6987388.1"/>
    </source>
</evidence>
<reference evidence="2 4" key="1">
    <citation type="journal article" date="2004" name="Nat. Genet.">
        <title>Comparison of genome degradation in Paratyphi A and Typhi, human-restricted serovars of Salmonella enterica that cause typhoid.</title>
        <authorList>
            <person name="McClelland M."/>
            <person name="Sanderson K.E."/>
            <person name="Clifton S.W."/>
            <person name="Latreille P."/>
            <person name="Porwollik S."/>
            <person name="Sabo A."/>
            <person name="Meyer R."/>
            <person name="Bieri T."/>
            <person name="Ozersky P."/>
            <person name="McLellan M."/>
            <person name="Harkins C.R."/>
            <person name="Wang C."/>
            <person name="Nguyen C."/>
            <person name="Berghoff A."/>
            <person name="Elliott G."/>
            <person name="Kohlberg S."/>
            <person name="Strong C."/>
            <person name="Du F."/>
            <person name="Carter J."/>
            <person name="Kremizki C."/>
            <person name="Layman D."/>
            <person name="Leonard S."/>
            <person name="Sun H."/>
            <person name="Fulton L."/>
            <person name="Nash W."/>
            <person name="Miner T."/>
            <person name="Minx P."/>
            <person name="Delehaunty K."/>
            <person name="Fronick C."/>
            <person name="Magrini V."/>
            <person name="Nhan M."/>
            <person name="Warren W."/>
            <person name="Florea L."/>
            <person name="Spieth J."/>
            <person name="Wilson R.K."/>
        </authorList>
    </citation>
    <scope>NUCLEOTIDE SEQUENCE [LARGE SCALE GENOMIC DNA]</scope>
    <source>
        <strain evidence="2">ATCC 9150</strain>
        <strain evidence="4">ATCC 9150 / SARB42</strain>
    </source>
</reference>
<dbReference type="KEGG" id="spt:SPA0777"/>
<reference evidence="3" key="2">
    <citation type="journal article" date="2018" name="Genome Biol.">
        <title>SKESA: strategic k-mer extension for scrupulous assemblies.</title>
        <authorList>
            <person name="Souvorov A."/>
            <person name="Agarwala R."/>
            <person name="Lipman D.J."/>
        </authorList>
    </citation>
    <scope>NUCLEOTIDE SEQUENCE</scope>
    <source>
        <strain evidence="3">ATCC 9150</strain>
    </source>
</reference>
<evidence type="ECO:0000313" key="2">
    <source>
        <dbReference type="EMBL" id="AAV76770.1"/>
    </source>
</evidence>
<reference evidence="3" key="3">
    <citation type="submission" date="2018-07" db="EMBL/GenBank/DDBJ databases">
        <authorList>
            <consortium name="NCBI Pathogen Detection Project"/>
        </authorList>
    </citation>
    <scope>NUCLEOTIDE SEQUENCE</scope>
    <source>
        <strain evidence="3">ATCC 9150</strain>
    </source>
</reference>
<dbReference type="AlphaFoldDB" id="A0A0H2WNH3"/>
<accession>A0A0H2WNH3</accession>
<dbReference type="RefSeq" id="WP_000697756.1">
    <property type="nucleotide sequence ID" value="NC_006511.1"/>
</dbReference>
<organism evidence="2 4">
    <name type="scientific">Salmonella paratyphi A (strain ATCC 9150 / SARB42)</name>
    <dbReference type="NCBI Taxonomy" id="295319"/>
    <lineage>
        <taxon>Bacteria</taxon>
        <taxon>Pseudomonadati</taxon>
        <taxon>Pseudomonadota</taxon>
        <taxon>Gammaproteobacteria</taxon>
        <taxon>Enterobacterales</taxon>
        <taxon>Enterobacteriaceae</taxon>
        <taxon>Salmonella</taxon>
    </lineage>
</organism>
<dbReference type="Proteomes" id="UP000008185">
    <property type="component" value="Chromosome"/>
</dbReference>
<evidence type="ECO:0000313" key="4">
    <source>
        <dbReference type="Proteomes" id="UP000008185"/>
    </source>
</evidence>
<evidence type="ECO:0000259" key="1">
    <source>
        <dbReference type="Pfam" id="PF01370"/>
    </source>
</evidence>
<dbReference type="EMBL" id="CP000026">
    <property type="protein sequence ID" value="AAV76770.1"/>
    <property type="molecule type" value="Genomic_DNA"/>
</dbReference>
<dbReference type="Gene3D" id="3.40.50.720">
    <property type="entry name" value="NAD(P)-binding Rossmann-like Domain"/>
    <property type="match status" value="2"/>
</dbReference>
<dbReference type="SUPFAM" id="SSF51735">
    <property type="entry name" value="NAD(P)-binding Rossmann-fold domains"/>
    <property type="match status" value="1"/>
</dbReference>
<dbReference type="Pfam" id="PF01370">
    <property type="entry name" value="Epimerase"/>
    <property type="match status" value="1"/>
</dbReference>
<dbReference type="PANTHER" id="PTHR43245">
    <property type="entry name" value="BIFUNCTIONAL POLYMYXIN RESISTANCE PROTEIN ARNA"/>
    <property type="match status" value="1"/>
</dbReference>
<name>A0A0H2WNH3_SALPA</name>
<feature type="domain" description="NAD-dependent epimerase/dehydratase" evidence="1">
    <location>
        <begin position="3"/>
        <end position="209"/>
    </location>
</feature>
<dbReference type="HOGENOM" id="CLU_007383_1_7_6"/>